<dbReference type="EMBL" id="ML122302">
    <property type="protein sequence ID" value="RPD54737.1"/>
    <property type="molecule type" value="Genomic_DNA"/>
</dbReference>
<dbReference type="InterPro" id="IPR032852">
    <property type="entry name" value="ALKBH2"/>
</dbReference>
<dbReference type="Pfam" id="PF13532">
    <property type="entry name" value="2OG-FeII_Oxy_2"/>
    <property type="match status" value="1"/>
</dbReference>
<feature type="region of interest" description="Disordered" evidence="2">
    <location>
        <begin position="622"/>
        <end position="644"/>
    </location>
</feature>
<sequence>MTTVMRLPASWKDRSLLDDPPFISVFFIHKHCLHNTRTKGKRDDWLKRLAEDIRNAPDTRAAAVRWAELAFQPDSDRVHSEVVAHDHTSLDTALVFVNFYWSWFCNGASSAQKVVDTERKRRGFQYRLPDILQKSPETRVADVDAPLTPLTDASTELGNVQDVHEPIDALPLEAAVLHAADIDEEYKDDMVVFADQRDVDVFMESCLSPLSDISSLASLPDESTSEVPDPGEAHLRSPTAVEAASYPASGLTLNTTVEEDEQHTEYAGAPLADDPLMSHHGKSNSRSKVGGNSKLRQVRNGAREAANETSQQTVADEDTGGRAKRGSAAAVEQGNRKKRSKTDKADRPCAPSTNPITPTPQGQHSTPTSLTHYQLQKSPPNLISLTAASEHPPQPGRPPTAPTNQRKTRKRRPKMPQADARGKGRPRKVNTDADERPAKRQRGKDGYDPTQKFNTADVPQRDSPRPTMQLSVFHHHEGQLTREGSFFAGSPAPSDGETSSGAAASRKRPRDVEGVSDVDRCAVESKVHRAVVMLRKPTLVRRPLPRSPAPWPSLGLPRDLPEADRMLRDGATDALVTLTSTVSPAEVWTARDPCAEDEYPPSDDEEDVPLREVISAGREALSSQSAAAAVEDVAVPEDDEDDYKDPWEWRAASLVTPVPPSRSSVKPTPPPLLSSTTPASVRTSKTRIPKPLPPPQISKRPLTAQPPIWAKSRQEVCESFDWFKSYQGGVYFKDDIARGYLLGGYYASRDLLARDGRLIISHGGGKAESLHSNKGKLKLQEASDQREGDKSVRALLQTFRLKKEIALLIDDRYALFPYDLSARKNCMYVVLGFYHIVHAWAERQPENNAKGFVVRWKFAFEWCEQQPAPWWIQPSDASCIPEPDQPEKPVAPLEAQCSSCKASSRLVYQQGWMCLQPSCKAFWRLSDGTLAPEDLTYDETFLAVAFICEHDPLGDICPQPPAEPDDGVVTGHRFSRGWHCKKCGRLSSRFKWQCWECQNCGATMQATGKNRIAKEFRDQKDPKFVTHNVLDEHIIAYPMRPYRTPDGHFSHYHAYKLPDIQGTIYLVLGNHMVNSIADEIFEEYQEQAKTGELQFRRFPLKAHQCRGEFLTNYFSQNSGEPYQYVGGTGNTVPFDAAPSAVVKARDLIQSRMMSIMQAERQPYQFNEVLSAAYMEKQSMSFHSDAEPGLGPRVASLSLGSCAHMHFRRHRKYRTDGGTGNAPKSLTLFLRHGDVLIMDGADIQEYYEHTVVPLNFRIAATARYISKNHL</sequence>
<feature type="compositionally biased region" description="Pro residues" evidence="2">
    <location>
        <begin position="392"/>
        <end position="401"/>
    </location>
</feature>
<dbReference type="Proteomes" id="UP000313359">
    <property type="component" value="Unassembled WGS sequence"/>
</dbReference>
<dbReference type="STRING" id="1328759.A0A5C2RW24"/>
<protein>
    <recommendedName>
        <fullName evidence="3">Alpha-ketoglutarate-dependent dioxygenase AlkB-like domain-containing protein</fullName>
    </recommendedName>
</protein>
<feature type="region of interest" description="Disordered" evidence="2">
    <location>
        <begin position="217"/>
        <end position="247"/>
    </location>
</feature>
<dbReference type="PANTHER" id="PTHR31573:SF4">
    <property type="entry name" value="FE2OG DIOXYGENASE DOMAIN-CONTAINING PROTEIN"/>
    <property type="match status" value="1"/>
</dbReference>
<evidence type="ECO:0000259" key="3">
    <source>
        <dbReference type="Pfam" id="PF13532"/>
    </source>
</evidence>
<gene>
    <name evidence="4" type="ORF">L227DRAFT_555847</name>
</gene>
<dbReference type="AlphaFoldDB" id="A0A5C2RW24"/>
<feature type="compositionally biased region" description="Acidic residues" evidence="2">
    <location>
        <begin position="634"/>
        <end position="643"/>
    </location>
</feature>
<evidence type="ECO:0000313" key="4">
    <source>
        <dbReference type="EMBL" id="RPD54737.1"/>
    </source>
</evidence>
<evidence type="ECO:0000256" key="2">
    <source>
        <dbReference type="SAM" id="MobiDB-lite"/>
    </source>
</evidence>
<accession>A0A5C2RW24</accession>
<dbReference type="InterPro" id="IPR027450">
    <property type="entry name" value="AlkB-like"/>
</dbReference>
<feature type="region of interest" description="Disordered" evidence="2">
    <location>
        <begin position="656"/>
        <end position="702"/>
    </location>
</feature>
<feature type="compositionally biased region" description="Polar residues" evidence="2">
    <location>
        <begin position="351"/>
        <end position="373"/>
    </location>
</feature>
<dbReference type="OrthoDB" id="2163491at2759"/>
<dbReference type="Gene3D" id="2.60.120.590">
    <property type="entry name" value="Alpha-ketoglutarate-dependent dioxygenase AlkB-like"/>
    <property type="match status" value="1"/>
</dbReference>
<evidence type="ECO:0000313" key="5">
    <source>
        <dbReference type="Proteomes" id="UP000313359"/>
    </source>
</evidence>
<feature type="binding site" evidence="1">
    <location>
        <position position="1248"/>
    </location>
    <ligand>
        <name>2-oxoglutarate</name>
        <dbReference type="ChEBI" id="CHEBI:16810"/>
    </ligand>
</feature>
<name>A0A5C2RW24_9APHY</name>
<feature type="region of interest" description="Disordered" evidence="2">
    <location>
        <begin position="385"/>
        <end position="466"/>
    </location>
</feature>
<feature type="binding site" evidence="1">
    <location>
        <position position="1182"/>
    </location>
    <ligand>
        <name>2-oxoglutarate</name>
        <dbReference type="ChEBI" id="CHEBI:16810"/>
    </ligand>
</feature>
<proteinExistence type="predicted"/>
<dbReference type="GO" id="GO:0035516">
    <property type="term" value="F:broad specificity oxidative DNA demethylase activity"/>
    <property type="evidence" value="ECO:0007669"/>
    <property type="project" value="TreeGrafter"/>
</dbReference>
<reference evidence="4" key="1">
    <citation type="journal article" date="2018" name="Genome Biol. Evol.">
        <title>Genomics and development of Lentinus tigrinus, a white-rot wood-decaying mushroom with dimorphic fruiting bodies.</title>
        <authorList>
            <person name="Wu B."/>
            <person name="Xu Z."/>
            <person name="Knudson A."/>
            <person name="Carlson A."/>
            <person name="Chen N."/>
            <person name="Kovaka S."/>
            <person name="LaButti K."/>
            <person name="Lipzen A."/>
            <person name="Pennachio C."/>
            <person name="Riley R."/>
            <person name="Schakwitz W."/>
            <person name="Umezawa K."/>
            <person name="Ohm R.A."/>
            <person name="Grigoriev I.V."/>
            <person name="Nagy L.G."/>
            <person name="Gibbons J."/>
            <person name="Hibbett D."/>
        </authorList>
    </citation>
    <scope>NUCLEOTIDE SEQUENCE [LARGE SCALE GENOMIC DNA]</scope>
    <source>
        <strain evidence="4">ALCF2SS1-6</strain>
    </source>
</reference>
<dbReference type="GO" id="GO:0051747">
    <property type="term" value="F:cytosine C-5 DNA demethylase activity"/>
    <property type="evidence" value="ECO:0007669"/>
    <property type="project" value="TreeGrafter"/>
</dbReference>
<feature type="binding site" evidence="1">
    <location>
        <position position="1173"/>
    </location>
    <ligand>
        <name>2-oxoglutarate</name>
        <dbReference type="ChEBI" id="CHEBI:16810"/>
    </ligand>
</feature>
<organism evidence="4 5">
    <name type="scientific">Lentinus tigrinus ALCF2SS1-6</name>
    <dbReference type="NCBI Taxonomy" id="1328759"/>
    <lineage>
        <taxon>Eukaryota</taxon>
        <taxon>Fungi</taxon>
        <taxon>Dikarya</taxon>
        <taxon>Basidiomycota</taxon>
        <taxon>Agaricomycotina</taxon>
        <taxon>Agaricomycetes</taxon>
        <taxon>Polyporales</taxon>
        <taxon>Polyporaceae</taxon>
        <taxon>Lentinus</taxon>
    </lineage>
</organism>
<feature type="compositionally biased region" description="Basic and acidic residues" evidence="2">
    <location>
        <begin position="429"/>
        <end position="447"/>
    </location>
</feature>
<dbReference type="InterPro" id="IPR037151">
    <property type="entry name" value="AlkB-like_sf"/>
</dbReference>
<feature type="region of interest" description="Disordered" evidence="2">
    <location>
        <begin position="270"/>
        <end position="373"/>
    </location>
</feature>
<feature type="domain" description="Alpha-ketoglutarate-dependent dioxygenase AlkB-like" evidence="3">
    <location>
        <begin position="1076"/>
        <end position="1252"/>
    </location>
</feature>
<dbReference type="GO" id="GO:0006307">
    <property type="term" value="P:DNA alkylation repair"/>
    <property type="evidence" value="ECO:0007669"/>
    <property type="project" value="TreeGrafter"/>
</dbReference>
<evidence type="ECO:0000256" key="1">
    <source>
        <dbReference type="PIRSR" id="PIRSR632852-1"/>
    </source>
</evidence>
<dbReference type="PANTHER" id="PTHR31573">
    <property type="entry name" value="ALPHA-KETOGLUTARATE-DEPENDENT DIOXYGENASE ALKB HOMOLOG 2"/>
    <property type="match status" value="1"/>
</dbReference>
<dbReference type="SUPFAM" id="SSF51197">
    <property type="entry name" value="Clavaminate synthase-like"/>
    <property type="match status" value="1"/>
</dbReference>
<keyword evidence="5" id="KW-1185">Reference proteome</keyword>
<feature type="region of interest" description="Disordered" evidence="2">
    <location>
        <begin position="484"/>
        <end position="516"/>
    </location>
</feature>
<feature type="compositionally biased region" description="Polar residues" evidence="2">
    <location>
        <begin position="217"/>
        <end position="226"/>
    </location>
</feature>
<dbReference type="GO" id="GO:0008198">
    <property type="term" value="F:ferrous iron binding"/>
    <property type="evidence" value="ECO:0007669"/>
    <property type="project" value="TreeGrafter"/>
</dbReference>